<evidence type="ECO:0000313" key="1">
    <source>
        <dbReference type="EMBL" id="ABV13019.1"/>
    </source>
</evidence>
<reference evidence="1 2" key="1">
    <citation type="submission" date="2007-08" db="EMBL/GenBank/DDBJ databases">
        <authorList>
            <consortium name="The Citrobacter koseri Genome Sequencing Project"/>
            <person name="McClelland M."/>
            <person name="Sanderson E.K."/>
            <person name="Porwollik S."/>
            <person name="Spieth J."/>
            <person name="Clifton W.S."/>
            <person name="Latreille P."/>
            <person name="Courtney L."/>
            <person name="Wang C."/>
            <person name="Pepin K."/>
            <person name="Bhonagiri V."/>
            <person name="Nash W."/>
            <person name="Johnson M."/>
            <person name="Thiruvilangam P."/>
            <person name="Wilson R."/>
        </authorList>
    </citation>
    <scope>NUCLEOTIDE SEQUENCE [LARGE SCALE GENOMIC DNA]</scope>
    <source>
        <strain evidence="2">ATCC BAA-895 / CDC 4225-83 / SGSC4696</strain>
    </source>
</reference>
<protein>
    <submittedName>
        <fullName evidence="1">Uncharacterized protein</fullName>
    </submittedName>
</protein>
<proteinExistence type="predicted"/>
<keyword evidence="2" id="KW-1185">Reference proteome</keyword>
<gene>
    <name evidence="1" type="ordered locus">CKO_01892</name>
</gene>
<name>A8AHQ6_CITK8</name>
<organism evidence="1 2">
    <name type="scientific">Citrobacter koseri (strain ATCC BAA-895 / CDC 4225-83 / SGSC4696)</name>
    <dbReference type="NCBI Taxonomy" id="290338"/>
    <lineage>
        <taxon>Bacteria</taxon>
        <taxon>Pseudomonadati</taxon>
        <taxon>Pseudomonadota</taxon>
        <taxon>Gammaproteobacteria</taxon>
        <taxon>Enterobacterales</taxon>
        <taxon>Enterobacteriaceae</taxon>
        <taxon>Citrobacter</taxon>
    </lineage>
</organism>
<dbReference type="EMBL" id="CP000822">
    <property type="protein sequence ID" value="ABV13019.1"/>
    <property type="molecule type" value="Genomic_DNA"/>
</dbReference>
<dbReference type="Proteomes" id="UP000008148">
    <property type="component" value="Chromosome"/>
</dbReference>
<dbReference type="AlphaFoldDB" id="A8AHQ6"/>
<dbReference type="KEGG" id="cko:CKO_01892"/>
<evidence type="ECO:0000313" key="2">
    <source>
        <dbReference type="Proteomes" id="UP000008148"/>
    </source>
</evidence>
<sequence length="76" mass="8490">MSDFNSAAKSQNERGKVNTGLAVQVSRKTVARACLSSLRSKSIFEITQWRVKISSEQPITLLQGSDSVYLKQEEEK</sequence>
<accession>A8AHQ6</accession>
<dbReference type="HOGENOM" id="CLU_2647967_0_0_6"/>